<dbReference type="RefSeq" id="WP_301137715.1">
    <property type="nucleotide sequence ID" value="NZ_JAUHTQ010000004.1"/>
</dbReference>
<keyword evidence="1" id="KW-0812">Transmembrane</keyword>
<organism evidence="2 3">
    <name type="scientific">Ureibacillus aquaedulcis</name>
    <dbReference type="NCBI Taxonomy" id="3058421"/>
    <lineage>
        <taxon>Bacteria</taxon>
        <taxon>Bacillati</taxon>
        <taxon>Bacillota</taxon>
        <taxon>Bacilli</taxon>
        <taxon>Bacillales</taxon>
        <taxon>Caryophanaceae</taxon>
        <taxon>Ureibacillus</taxon>
    </lineage>
</organism>
<keyword evidence="3" id="KW-1185">Reference proteome</keyword>
<gene>
    <name evidence="2" type="ORF">QYB95_07650</name>
</gene>
<feature type="transmembrane region" description="Helical" evidence="1">
    <location>
        <begin position="12"/>
        <end position="32"/>
    </location>
</feature>
<keyword evidence="1" id="KW-1133">Transmembrane helix</keyword>
<evidence type="ECO:0000313" key="3">
    <source>
        <dbReference type="Proteomes" id="UP001172743"/>
    </source>
</evidence>
<reference evidence="2" key="1">
    <citation type="submission" date="2023-07" db="EMBL/GenBank/DDBJ databases">
        <title>Ureibacillus sp. isolated from freshwater well.</title>
        <authorList>
            <person name="Kirdat K."/>
            <person name="Bhatt A."/>
            <person name="Teware R."/>
            <person name="Bhavsar Y."/>
            <person name="Yadav A."/>
        </authorList>
    </citation>
    <scope>NUCLEOTIDE SEQUENCE</scope>
    <source>
        <strain evidence="2">BA0131</strain>
    </source>
</reference>
<accession>A0ABT8GR32</accession>
<proteinExistence type="predicted"/>
<feature type="transmembrane region" description="Helical" evidence="1">
    <location>
        <begin position="38"/>
        <end position="56"/>
    </location>
</feature>
<protein>
    <submittedName>
        <fullName evidence="2">Uncharacterized protein</fullName>
    </submittedName>
</protein>
<keyword evidence="1" id="KW-0472">Membrane</keyword>
<sequence>MTEYNRGELYSIIQVLAGITLITGYALAINNYNGNVPAFSLIGSALGLAIILVCWIGRRHLGFIISSVAMSVVLSAFFIVGAI</sequence>
<evidence type="ECO:0000256" key="1">
    <source>
        <dbReference type="SAM" id="Phobius"/>
    </source>
</evidence>
<comment type="caution">
    <text evidence="2">The sequence shown here is derived from an EMBL/GenBank/DDBJ whole genome shotgun (WGS) entry which is preliminary data.</text>
</comment>
<dbReference type="Proteomes" id="UP001172743">
    <property type="component" value="Unassembled WGS sequence"/>
</dbReference>
<dbReference type="EMBL" id="JAUHTQ010000004">
    <property type="protein sequence ID" value="MDN4493406.1"/>
    <property type="molecule type" value="Genomic_DNA"/>
</dbReference>
<evidence type="ECO:0000313" key="2">
    <source>
        <dbReference type="EMBL" id="MDN4493406.1"/>
    </source>
</evidence>
<name>A0ABT8GR32_9BACL</name>
<feature type="transmembrane region" description="Helical" evidence="1">
    <location>
        <begin position="63"/>
        <end position="82"/>
    </location>
</feature>